<dbReference type="Proteomes" id="UP001333818">
    <property type="component" value="Unassembled WGS sequence"/>
</dbReference>
<proteinExistence type="predicted"/>
<dbReference type="EMBL" id="JAZBJZ010000127">
    <property type="protein sequence ID" value="MEE3719345.1"/>
    <property type="molecule type" value="Genomic_DNA"/>
</dbReference>
<reference evidence="1" key="1">
    <citation type="submission" date="2024-01" db="EMBL/GenBank/DDBJ databases">
        <title>Bank of Algae and Cyanobacteria of the Azores (BACA) strain genomes.</title>
        <authorList>
            <person name="Luz R."/>
            <person name="Cordeiro R."/>
            <person name="Fonseca A."/>
            <person name="Goncalves V."/>
        </authorList>
    </citation>
    <scope>NUCLEOTIDE SEQUENCE</scope>
    <source>
        <strain evidence="1">BACA0141</strain>
    </source>
</reference>
<name>A0AAW9PWG8_9CYAN</name>
<organism evidence="1 2">
    <name type="scientific">Tumidithrix elongata BACA0141</name>
    <dbReference type="NCBI Taxonomy" id="2716417"/>
    <lineage>
        <taxon>Bacteria</taxon>
        <taxon>Bacillati</taxon>
        <taxon>Cyanobacteriota</taxon>
        <taxon>Cyanophyceae</taxon>
        <taxon>Pseudanabaenales</taxon>
        <taxon>Pseudanabaenaceae</taxon>
        <taxon>Tumidithrix</taxon>
        <taxon>Tumidithrix elongata</taxon>
    </lineage>
</organism>
<evidence type="ECO:0000313" key="2">
    <source>
        <dbReference type="Proteomes" id="UP001333818"/>
    </source>
</evidence>
<dbReference type="SUPFAM" id="SSF53098">
    <property type="entry name" value="Ribonuclease H-like"/>
    <property type="match status" value="1"/>
</dbReference>
<sequence length="167" mass="18923">MAWMMLGLIATGSVNLTKWIGYISTDVHIAAAWESSSKEYWYILSTEPSTLQTFREYGLRFTIEENFLDDKSSGFDLESSRLRSAPALSRLCLVMAMTTLFLTAQGLAVVESGYRRRVAPHWSRGSSYLKIGWNWVITALNKNWVFFSNFVIAQLRGNNASRGFKAT</sequence>
<comment type="caution">
    <text evidence="1">The sequence shown here is derived from an EMBL/GenBank/DDBJ whole genome shotgun (WGS) entry which is preliminary data.</text>
</comment>
<evidence type="ECO:0000313" key="1">
    <source>
        <dbReference type="EMBL" id="MEE3719345.1"/>
    </source>
</evidence>
<keyword evidence="2" id="KW-1185">Reference proteome</keyword>
<feature type="non-terminal residue" evidence="1">
    <location>
        <position position="167"/>
    </location>
</feature>
<dbReference type="InterPro" id="IPR012337">
    <property type="entry name" value="RNaseH-like_sf"/>
</dbReference>
<dbReference type="AlphaFoldDB" id="A0AAW9PWG8"/>
<accession>A0AAW9PWG8</accession>
<gene>
    <name evidence="1" type="ORF">V2H45_21610</name>
</gene>
<protein>
    <submittedName>
        <fullName evidence="1">Uncharacterized protein</fullName>
    </submittedName>
</protein>